<feature type="transmembrane region" description="Helical" evidence="1">
    <location>
        <begin position="115"/>
        <end position="134"/>
    </location>
</feature>
<evidence type="ECO:0000313" key="6">
    <source>
        <dbReference type="Proteomes" id="UP000515264"/>
    </source>
</evidence>
<reference evidence="3 6" key="3">
    <citation type="journal article" date="2020" name="J. Nat. Prod.">
        <title>Genomics-Metabolomics Profiling Disclosed Marine Vibrio spartinae 3.6 as a Producer of a New Branched Side Chain Prodigiosin.</title>
        <authorList>
            <person name="Vitale G.A."/>
            <person name="Sciarretta M."/>
            <person name="Palma Esposito F."/>
            <person name="January G.G."/>
            <person name="Giaccio M."/>
            <person name="Bunk B."/>
            <person name="Sproer C."/>
            <person name="Bajerski F."/>
            <person name="Power D."/>
            <person name="Festa C."/>
            <person name="Monti M.C."/>
            <person name="D'Auria M.V."/>
            <person name="de Pascale D."/>
        </authorList>
    </citation>
    <scope>NUCLEOTIDE SEQUENCE [LARGE SCALE GENOMIC DNA]</scope>
    <source>
        <strain evidence="3 6">3.6</strain>
    </source>
</reference>
<keyword evidence="2" id="KW-0732">Signal</keyword>
<keyword evidence="6" id="KW-1185">Reference proteome</keyword>
<reference evidence="4 5" key="1">
    <citation type="submission" date="2016-12" db="EMBL/GenBank/DDBJ databases">
        <authorList>
            <person name="Song W.-J."/>
            <person name="Kurnit D.M."/>
        </authorList>
    </citation>
    <scope>NUCLEOTIDE SEQUENCE [LARGE SCALE GENOMIC DNA]</scope>
    <source>
        <strain evidence="4 5">CECT 9026</strain>
    </source>
</reference>
<dbReference type="RefSeq" id="WP_074371494.1">
    <property type="nucleotide sequence ID" value="NZ_AP024907.1"/>
</dbReference>
<evidence type="ECO:0000313" key="3">
    <source>
        <dbReference type="EMBL" id="QMV15638.1"/>
    </source>
</evidence>
<evidence type="ECO:0000313" key="4">
    <source>
        <dbReference type="EMBL" id="SIO92883.1"/>
    </source>
</evidence>
<feature type="transmembrane region" description="Helical" evidence="1">
    <location>
        <begin position="174"/>
        <end position="191"/>
    </location>
</feature>
<keyword evidence="1" id="KW-0812">Transmembrane</keyword>
<sequence>MKIKNLLLGLLVLFSPLAFAHSGHGGDHGFESGILHPLTGVDHLSVMISVGILAALFGGRSRWQMPLSFILLMIVGGILGVSGLVIPSVELYIGLSVVVMGILLWRSVQVSHQLVTVLVMAFAVFHGMAHGAEMPFNSHALAYFSGFVLSTFVLHMTGIVLGSAVLRFSASGRLVKVLGAIVAMLGGSFLLS</sequence>
<evidence type="ECO:0000313" key="5">
    <source>
        <dbReference type="Proteomes" id="UP000184774"/>
    </source>
</evidence>
<reference evidence="3" key="2">
    <citation type="submission" date="2019-11" db="EMBL/GenBank/DDBJ databases">
        <authorList>
            <person name="January G."/>
            <person name="Bunk B."/>
        </authorList>
    </citation>
    <scope>NUCLEOTIDE SEQUENCE</scope>
    <source>
        <strain evidence="3">3.6</strain>
    </source>
</reference>
<dbReference type="PIRSF" id="PIRSF016919">
    <property type="entry name" value="HupE_UreJ"/>
    <property type="match status" value="1"/>
</dbReference>
<dbReference type="InterPro" id="IPR007038">
    <property type="entry name" value="HupE_UreJ"/>
</dbReference>
<feature type="transmembrane region" description="Helical" evidence="1">
    <location>
        <begin position="67"/>
        <end position="85"/>
    </location>
</feature>
<dbReference type="Pfam" id="PF04955">
    <property type="entry name" value="HupE_UreJ"/>
    <property type="match status" value="1"/>
</dbReference>
<feature type="chain" id="PRO_5044562910" evidence="2">
    <location>
        <begin position="21"/>
        <end position="192"/>
    </location>
</feature>
<gene>
    <name evidence="4" type="ORF">VSP9026_00513</name>
    <name evidence="3" type="ORF">Vspart_02969</name>
</gene>
<protein>
    <submittedName>
        <fullName evidence="4">HupE / UreJ protein</fullName>
    </submittedName>
</protein>
<name>A0A1N6M0B5_9VIBR</name>
<keyword evidence="1" id="KW-1133">Transmembrane helix</keyword>
<feature type="signal peptide" evidence="2">
    <location>
        <begin position="1"/>
        <end position="20"/>
    </location>
</feature>
<dbReference type="Proteomes" id="UP000184774">
    <property type="component" value="Unassembled WGS sequence"/>
</dbReference>
<keyword evidence="1" id="KW-0472">Membrane</keyword>
<dbReference type="Proteomes" id="UP000515264">
    <property type="component" value="Chromosome 1"/>
</dbReference>
<evidence type="ECO:0000256" key="2">
    <source>
        <dbReference type="SAM" id="SignalP"/>
    </source>
</evidence>
<proteinExistence type="predicted"/>
<feature type="transmembrane region" description="Helical" evidence="1">
    <location>
        <begin position="44"/>
        <end position="60"/>
    </location>
</feature>
<accession>A0A1N6M0B5</accession>
<feature type="transmembrane region" description="Helical" evidence="1">
    <location>
        <begin position="91"/>
        <end position="108"/>
    </location>
</feature>
<organism evidence="4 5">
    <name type="scientific">Vibrio spartinae</name>
    <dbReference type="NCBI Taxonomy" id="1918945"/>
    <lineage>
        <taxon>Bacteria</taxon>
        <taxon>Pseudomonadati</taxon>
        <taxon>Pseudomonadota</taxon>
        <taxon>Gammaproteobacteria</taxon>
        <taxon>Vibrionales</taxon>
        <taxon>Vibrionaceae</taxon>
        <taxon>Vibrio</taxon>
    </lineage>
</organism>
<feature type="transmembrane region" description="Helical" evidence="1">
    <location>
        <begin position="140"/>
        <end position="162"/>
    </location>
</feature>
<dbReference type="AlphaFoldDB" id="A0A1N6M0B5"/>
<dbReference type="EMBL" id="CP046268">
    <property type="protein sequence ID" value="QMV15638.1"/>
    <property type="molecule type" value="Genomic_DNA"/>
</dbReference>
<dbReference type="EMBL" id="FSSB01000006">
    <property type="protein sequence ID" value="SIO92883.1"/>
    <property type="molecule type" value="Genomic_DNA"/>
</dbReference>
<dbReference type="OrthoDB" id="9808192at2"/>
<evidence type="ECO:0000256" key="1">
    <source>
        <dbReference type="SAM" id="Phobius"/>
    </source>
</evidence>